<dbReference type="AlphaFoldDB" id="A0A2K1JDK4"/>
<accession>A0A2K1JDK4</accession>
<keyword evidence="3" id="KW-1185">Reference proteome</keyword>
<dbReference type="Gramene" id="Pp3c15_18080V3.1">
    <property type="protein sequence ID" value="Pp3c15_18080V3.1"/>
    <property type="gene ID" value="Pp3c15_18080"/>
</dbReference>
<dbReference type="Proteomes" id="UP000006727">
    <property type="component" value="Chromosome 15"/>
</dbReference>
<evidence type="ECO:0000313" key="2">
    <source>
        <dbReference type="EnsemblPlants" id="Pp3c15_18080V3.1"/>
    </source>
</evidence>
<reference evidence="2" key="3">
    <citation type="submission" date="2020-12" db="UniProtKB">
        <authorList>
            <consortium name="EnsemblPlants"/>
        </authorList>
    </citation>
    <scope>IDENTIFICATION</scope>
</reference>
<reference evidence="1 3" key="2">
    <citation type="journal article" date="2018" name="Plant J.">
        <title>The Physcomitrella patens chromosome-scale assembly reveals moss genome structure and evolution.</title>
        <authorList>
            <person name="Lang D."/>
            <person name="Ullrich K.K."/>
            <person name="Murat F."/>
            <person name="Fuchs J."/>
            <person name="Jenkins J."/>
            <person name="Haas F.B."/>
            <person name="Piednoel M."/>
            <person name="Gundlach H."/>
            <person name="Van Bel M."/>
            <person name="Meyberg R."/>
            <person name="Vives C."/>
            <person name="Morata J."/>
            <person name="Symeonidi A."/>
            <person name="Hiss M."/>
            <person name="Muchero W."/>
            <person name="Kamisugi Y."/>
            <person name="Saleh O."/>
            <person name="Blanc G."/>
            <person name="Decker E.L."/>
            <person name="van Gessel N."/>
            <person name="Grimwood J."/>
            <person name="Hayes R.D."/>
            <person name="Graham S.W."/>
            <person name="Gunter L.E."/>
            <person name="McDaniel S.F."/>
            <person name="Hoernstein S.N.W."/>
            <person name="Larsson A."/>
            <person name="Li F.W."/>
            <person name="Perroud P.F."/>
            <person name="Phillips J."/>
            <person name="Ranjan P."/>
            <person name="Rokshar D.S."/>
            <person name="Rothfels C.J."/>
            <person name="Schneider L."/>
            <person name="Shu S."/>
            <person name="Stevenson D.W."/>
            <person name="Thummler F."/>
            <person name="Tillich M."/>
            <person name="Villarreal Aguilar J.C."/>
            <person name="Widiez T."/>
            <person name="Wong G.K."/>
            <person name="Wymore A."/>
            <person name="Zhang Y."/>
            <person name="Zimmer A.D."/>
            <person name="Quatrano R.S."/>
            <person name="Mayer K.F.X."/>
            <person name="Goodstein D."/>
            <person name="Casacuberta J.M."/>
            <person name="Vandepoele K."/>
            <person name="Reski R."/>
            <person name="Cuming A.C."/>
            <person name="Tuskan G.A."/>
            <person name="Maumus F."/>
            <person name="Salse J."/>
            <person name="Schmutz J."/>
            <person name="Rensing S.A."/>
        </authorList>
    </citation>
    <scope>NUCLEOTIDE SEQUENCE [LARGE SCALE GENOMIC DNA]</scope>
    <source>
        <strain evidence="2 3">cv. Gransden 2004</strain>
    </source>
</reference>
<sequence>MLLGSLELWTCTLNPSMCTRTVKALRGFSPFFSFSLSVCASACLEIAATVAEISELWVKTSSLPAARPSSRFHSRLSFPIAHVTPSSLN</sequence>
<protein>
    <submittedName>
        <fullName evidence="1 2">Uncharacterized protein</fullName>
    </submittedName>
</protein>
<evidence type="ECO:0000313" key="1">
    <source>
        <dbReference type="EMBL" id="PNR39607.1"/>
    </source>
</evidence>
<dbReference type="InParanoid" id="A0A2K1JDK4"/>
<organism evidence="1">
    <name type="scientific">Physcomitrium patens</name>
    <name type="common">Spreading-leaved earth moss</name>
    <name type="synonym">Physcomitrella patens</name>
    <dbReference type="NCBI Taxonomy" id="3218"/>
    <lineage>
        <taxon>Eukaryota</taxon>
        <taxon>Viridiplantae</taxon>
        <taxon>Streptophyta</taxon>
        <taxon>Embryophyta</taxon>
        <taxon>Bryophyta</taxon>
        <taxon>Bryophytina</taxon>
        <taxon>Bryopsida</taxon>
        <taxon>Funariidae</taxon>
        <taxon>Funariales</taxon>
        <taxon>Funariaceae</taxon>
        <taxon>Physcomitrium</taxon>
    </lineage>
</organism>
<reference evidence="1 3" key="1">
    <citation type="journal article" date="2008" name="Science">
        <title>The Physcomitrella genome reveals evolutionary insights into the conquest of land by plants.</title>
        <authorList>
            <person name="Rensing S."/>
            <person name="Lang D."/>
            <person name="Zimmer A."/>
            <person name="Terry A."/>
            <person name="Salamov A."/>
            <person name="Shapiro H."/>
            <person name="Nishiyama T."/>
            <person name="Perroud P.-F."/>
            <person name="Lindquist E."/>
            <person name="Kamisugi Y."/>
            <person name="Tanahashi T."/>
            <person name="Sakakibara K."/>
            <person name="Fujita T."/>
            <person name="Oishi K."/>
            <person name="Shin-I T."/>
            <person name="Kuroki Y."/>
            <person name="Toyoda A."/>
            <person name="Suzuki Y."/>
            <person name="Hashimoto A."/>
            <person name="Yamaguchi K."/>
            <person name="Sugano A."/>
            <person name="Kohara Y."/>
            <person name="Fujiyama A."/>
            <person name="Anterola A."/>
            <person name="Aoki S."/>
            <person name="Ashton N."/>
            <person name="Barbazuk W.B."/>
            <person name="Barker E."/>
            <person name="Bennetzen J."/>
            <person name="Bezanilla M."/>
            <person name="Blankenship R."/>
            <person name="Cho S.H."/>
            <person name="Dutcher S."/>
            <person name="Estelle M."/>
            <person name="Fawcett J.A."/>
            <person name="Gundlach H."/>
            <person name="Hanada K."/>
            <person name="Heyl A."/>
            <person name="Hicks K.A."/>
            <person name="Hugh J."/>
            <person name="Lohr M."/>
            <person name="Mayer K."/>
            <person name="Melkozernov A."/>
            <person name="Murata T."/>
            <person name="Nelson D."/>
            <person name="Pils B."/>
            <person name="Prigge M."/>
            <person name="Reiss B."/>
            <person name="Renner T."/>
            <person name="Rombauts S."/>
            <person name="Rushton P."/>
            <person name="Sanderfoot A."/>
            <person name="Schween G."/>
            <person name="Shiu S.-H."/>
            <person name="Stueber K."/>
            <person name="Theodoulou F.L."/>
            <person name="Tu H."/>
            <person name="Van de Peer Y."/>
            <person name="Verrier P.J."/>
            <person name="Waters E."/>
            <person name="Wood A."/>
            <person name="Yang L."/>
            <person name="Cove D."/>
            <person name="Cuming A."/>
            <person name="Hasebe M."/>
            <person name="Lucas S."/>
            <person name="Mishler D.B."/>
            <person name="Reski R."/>
            <person name="Grigoriev I."/>
            <person name="Quatrano R.S."/>
            <person name="Boore J.L."/>
        </authorList>
    </citation>
    <scope>NUCLEOTIDE SEQUENCE [LARGE SCALE GENOMIC DNA]</scope>
    <source>
        <strain evidence="2 3">cv. Gransden 2004</strain>
    </source>
</reference>
<gene>
    <name evidence="1" type="ORF">PHYPA_019886</name>
</gene>
<evidence type="ECO:0000313" key="3">
    <source>
        <dbReference type="Proteomes" id="UP000006727"/>
    </source>
</evidence>
<proteinExistence type="predicted"/>
<dbReference type="EMBL" id="ABEU02000015">
    <property type="protein sequence ID" value="PNR39607.1"/>
    <property type="molecule type" value="Genomic_DNA"/>
</dbReference>
<name>A0A2K1JDK4_PHYPA</name>
<dbReference type="EnsemblPlants" id="Pp3c15_18080V3.1">
    <property type="protein sequence ID" value="Pp3c15_18080V3.1"/>
    <property type="gene ID" value="Pp3c15_18080"/>
</dbReference>